<dbReference type="SUPFAM" id="SSF48452">
    <property type="entry name" value="TPR-like"/>
    <property type="match status" value="3"/>
</dbReference>
<evidence type="ECO:0000256" key="2">
    <source>
        <dbReference type="ARBA" id="ARBA00022803"/>
    </source>
</evidence>
<dbReference type="AlphaFoldDB" id="A4C2B8"/>
<reference evidence="4 5" key="1">
    <citation type="submission" date="2006-02" db="EMBL/GenBank/DDBJ databases">
        <authorList>
            <person name="Murray A."/>
            <person name="Staley J."/>
            <person name="Ferriera S."/>
            <person name="Johnson J."/>
            <person name="Kravitz S."/>
            <person name="Halpern A."/>
            <person name="Remington K."/>
            <person name="Beeson K."/>
            <person name="Tran B."/>
            <person name="Rogers Y.-H."/>
            <person name="Friedman R."/>
            <person name="Venter J.C."/>
        </authorList>
    </citation>
    <scope>NUCLEOTIDE SEQUENCE [LARGE SCALE GENOMIC DNA]</scope>
    <source>
        <strain evidence="4 5">23-P</strain>
    </source>
</reference>
<comment type="caution">
    <text evidence="4">The sequence shown here is derived from an EMBL/GenBank/DDBJ whole genome shotgun (WGS) entry which is preliminary data.</text>
</comment>
<sequence>MHNHAQQSIAKSNTITSFTQGLQLYNTKAYAAAQESFHRTKNNASIGAQLQAEASYYDAMCAIQLKQPDADKKVLSFIAEYPNNRKINEAFLNIANYYFANKKTARALKWYLKLNRTELSSERQKEVNFKMGYSYLNANNLKLAKKNLAPLIDDIKYGDDARYYYGFIFYKLGDYEAASAIFKESTETNSYHAEISYYLLDISFKTGKFERCIAVGSKLLTNVNEKLKSEVSKIIGESYFNLKEYSKAIPYLKIYKGTAKNWNNTDFYQLGYAYYKQKDFKNALDNFNKIIGEKNPVSQNAYYHLGECYLNLNQNAAALNAFKSASKMNFNKNIQEDAALNYAKLSYEQGNPFELVSDVLQTYLKTYPKSKAYQEINQLVVSSFIHQQNYKGALQFLSEKKSKENNSFEIEISLYRGIQLFNDHSYQDALPYFIVGKKSTTKKIKERSGYWEAETLYRMQKYQEALDGFLSLSTAKKSKEIADFADLSYAIGYSYFKLEEYQNAGNYFTAFLEIKTISDALKFDAFLRLGDSNFALGKYKEAIASYTKVVDKYGLDAAYASYQIGMSYGFTTNQKAKITALKKVINAGSNSNLKDDALYELGNTYSKLKEEGNAHFYYNLLLKNHPKSIFTSRTLVRQGLLYFNADANKEALLKYKEVTAKFPGSPEAFEAVSNAKNVYINEDTLDAYVVWVTTLKFIKISSSELDDTTFSIAERKYNTGELSEKTSKRFEKYLEEFPKGAHRIKATYCLADIFFKMNKFEKARPNYAYVLKEKQTEYAEASLNKLSQIYLQQQEISKALPLLERLEQEGYVLENILFAQSNLMKGYYEMETYDLAIVYAQKILQKEKTDAALLNDAKIIIARASIKNKDFITAKEYYSQLQKSTTGSLKSEALYYNAYFKNMEKEYEQSNAIIQELIANYSNYTYWAVKSYLIMGENYYGLKDIYQATFVLENVIQNFSEFNDLVIDARSALSAIRKKEEKINASTIQEKKN</sequence>
<evidence type="ECO:0000313" key="5">
    <source>
        <dbReference type="Proteomes" id="UP000003053"/>
    </source>
</evidence>
<dbReference type="InterPro" id="IPR019734">
    <property type="entry name" value="TPR_rpt"/>
</dbReference>
<evidence type="ECO:0000256" key="1">
    <source>
        <dbReference type="ARBA" id="ARBA00022737"/>
    </source>
</evidence>
<feature type="repeat" description="TPR" evidence="3">
    <location>
        <begin position="299"/>
        <end position="332"/>
    </location>
</feature>
<keyword evidence="1" id="KW-0677">Repeat</keyword>
<evidence type="ECO:0000313" key="4">
    <source>
        <dbReference type="EMBL" id="EAR11719.1"/>
    </source>
</evidence>
<protein>
    <submittedName>
        <fullName evidence="4">TPR-domain containing protein</fullName>
    </submittedName>
</protein>
<dbReference type="HOGENOM" id="CLU_011828_0_0_10"/>
<dbReference type="Pfam" id="PF13174">
    <property type="entry name" value="TPR_6"/>
    <property type="match status" value="2"/>
</dbReference>
<proteinExistence type="predicted"/>
<dbReference type="EMBL" id="AAOG01000004">
    <property type="protein sequence ID" value="EAR11719.1"/>
    <property type="molecule type" value="Genomic_DNA"/>
</dbReference>
<dbReference type="PANTHER" id="PTHR44858">
    <property type="entry name" value="TETRATRICOPEPTIDE REPEAT PROTEIN 6"/>
    <property type="match status" value="1"/>
</dbReference>
<dbReference type="Proteomes" id="UP000003053">
    <property type="component" value="Unassembled WGS sequence"/>
</dbReference>
<gene>
    <name evidence="4" type="ORF">PI23P_00905</name>
</gene>
<keyword evidence="5" id="KW-1185">Reference proteome</keyword>
<dbReference type="RefSeq" id="WP_004568799.1">
    <property type="nucleotide sequence ID" value="NZ_CH724148.1"/>
</dbReference>
<dbReference type="Pfam" id="PF13432">
    <property type="entry name" value="TPR_16"/>
    <property type="match status" value="2"/>
</dbReference>
<dbReference type="InterPro" id="IPR050498">
    <property type="entry name" value="Ycf3"/>
</dbReference>
<dbReference type="eggNOG" id="COG1729">
    <property type="taxonomic scope" value="Bacteria"/>
</dbReference>
<dbReference type="SMART" id="SM00028">
    <property type="entry name" value="TPR"/>
    <property type="match status" value="12"/>
</dbReference>
<dbReference type="OrthoDB" id="9814448at2"/>
<keyword evidence="2 3" id="KW-0802">TPR repeat</keyword>
<organism evidence="4 5">
    <name type="scientific">Polaribacter irgensii 23-P</name>
    <dbReference type="NCBI Taxonomy" id="313594"/>
    <lineage>
        <taxon>Bacteria</taxon>
        <taxon>Pseudomonadati</taxon>
        <taxon>Bacteroidota</taxon>
        <taxon>Flavobacteriia</taxon>
        <taxon>Flavobacteriales</taxon>
        <taxon>Flavobacteriaceae</taxon>
    </lineage>
</organism>
<dbReference type="Gene3D" id="1.25.40.10">
    <property type="entry name" value="Tetratricopeptide repeat domain"/>
    <property type="match status" value="7"/>
</dbReference>
<dbReference type="PANTHER" id="PTHR44858:SF1">
    <property type="entry name" value="UDP-N-ACETYLGLUCOSAMINE--PEPTIDE N-ACETYLGLUCOSAMINYLTRANSFERASE SPINDLY-RELATED"/>
    <property type="match status" value="1"/>
</dbReference>
<dbReference type="PROSITE" id="PS50005">
    <property type="entry name" value="TPR"/>
    <property type="match status" value="1"/>
</dbReference>
<accession>A4C2B8</accession>
<evidence type="ECO:0000256" key="3">
    <source>
        <dbReference type="PROSITE-ProRule" id="PRU00339"/>
    </source>
</evidence>
<dbReference type="STRING" id="313594.PI23P_00905"/>
<dbReference type="InterPro" id="IPR011990">
    <property type="entry name" value="TPR-like_helical_dom_sf"/>
</dbReference>
<dbReference type="Pfam" id="PF13181">
    <property type="entry name" value="TPR_8"/>
    <property type="match status" value="1"/>
</dbReference>
<name>A4C2B8_9FLAO</name>
<dbReference type="eggNOG" id="COG0457">
    <property type="taxonomic scope" value="Bacteria"/>
</dbReference>